<evidence type="ECO:0000313" key="2">
    <source>
        <dbReference type="EMBL" id="KAF9948315.1"/>
    </source>
</evidence>
<dbReference type="AlphaFoldDB" id="A0A9P6IUT1"/>
<accession>A0A9P6IUT1</accession>
<dbReference type="OrthoDB" id="9999821at2759"/>
<protein>
    <recommendedName>
        <fullName evidence="1">PhoD-like phosphatase domain-containing protein</fullName>
    </recommendedName>
</protein>
<dbReference type="Gene3D" id="3.60.21.70">
    <property type="entry name" value="PhoD-like phosphatase"/>
    <property type="match status" value="1"/>
</dbReference>
<dbReference type="PANTHER" id="PTHR46689">
    <property type="entry name" value="MEMBRANE PROTEIN, PUTATIVE-RELATED"/>
    <property type="match status" value="1"/>
</dbReference>
<sequence>MATRKGLIKSEPYQTGALKVSPGSTCSLHTPSTLLSHPIPMTFHEEHPHLSVIGDFVSSIGDKISKSLFKKEEAEAEEVVVIKDREEIVTDPLLDDKEECDDRAIETARQEYEHIRPADQFKCGPVLRYQDIQVDRRRWIGSVLIVTEKEDLPPRLVVHDPTKPRVGYSHPRRLETWEGNHFYRYEIQLTLLTHREKRIEYWFETENGERVATPQTWNFHAPALDEAHNWAFYSCNGFTSDVEDPETNFHGANPLWDDLLAAHDQKPFHTMVGGGDQIYNDDVLATPELSEWLKLESDERIATVFNNEKKYATEKYYFEHYIEHFTTGTYSKALSLIPSVNTWDDHDIIDGYGSYPPSYQLCEVMQGIGAAASRFYLLFQQHANAHTTAQAGLQTSKSGKGWNCITHFGKRTMVVLPDTRSERSKETILSNETFDLLEREIQAKLLPTTRHLVVVLGTPLVYPALTFVEDALEKMGDKLSRGSVIGKIFGKCKAFENVLGQFGPELLDDLVDSWACTVHTEEKRRLVEMLQTIAVQREVRVTFVGGDVHVGGAGRLFGTKSTERLNDPYDMVQVVSSAIVNGPPPGMVISTLHSCSKTYELNEYTSEEMTEIFDEDVDGTALENKKLLNRRNWCEVRETLEAEQLKFTIRVENLDHVGTKKYPIVVDRFFAPGAGAGAGAAREE</sequence>
<feature type="domain" description="PhoD-like phosphatase" evidence="1">
    <location>
        <begin position="227"/>
        <end position="473"/>
    </location>
</feature>
<dbReference type="EMBL" id="JAAAHY010001544">
    <property type="protein sequence ID" value="KAF9948315.1"/>
    <property type="molecule type" value="Genomic_DNA"/>
</dbReference>
<dbReference type="Pfam" id="PF19050">
    <property type="entry name" value="PhoD_2"/>
    <property type="match status" value="2"/>
</dbReference>
<evidence type="ECO:0000313" key="3">
    <source>
        <dbReference type="Proteomes" id="UP000738359"/>
    </source>
</evidence>
<dbReference type="InterPro" id="IPR043904">
    <property type="entry name" value="PhoD_2-like"/>
</dbReference>
<proteinExistence type="predicted"/>
<comment type="caution">
    <text evidence="2">The sequence shown here is derived from an EMBL/GenBank/DDBJ whole genome shotgun (WGS) entry which is preliminary data.</text>
</comment>
<feature type="domain" description="PhoD-like phosphatase" evidence="1">
    <location>
        <begin position="485"/>
        <end position="667"/>
    </location>
</feature>
<keyword evidence="3" id="KW-1185">Reference proteome</keyword>
<dbReference type="PANTHER" id="PTHR46689:SF1">
    <property type="entry name" value="PHOD-LIKE PHOSPHATASE DOMAIN-CONTAINING PROTEIN"/>
    <property type="match status" value="1"/>
</dbReference>
<evidence type="ECO:0000259" key="1">
    <source>
        <dbReference type="Pfam" id="PF19050"/>
    </source>
</evidence>
<organism evidence="2 3">
    <name type="scientific">Mortierella alpina</name>
    <name type="common">Oleaginous fungus</name>
    <name type="synonym">Mortierella renispora</name>
    <dbReference type="NCBI Taxonomy" id="64518"/>
    <lineage>
        <taxon>Eukaryota</taxon>
        <taxon>Fungi</taxon>
        <taxon>Fungi incertae sedis</taxon>
        <taxon>Mucoromycota</taxon>
        <taxon>Mortierellomycotina</taxon>
        <taxon>Mortierellomycetes</taxon>
        <taxon>Mortierellales</taxon>
        <taxon>Mortierellaceae</taxon>
        <taxon>Mortierella</taxon>
    </lineage>
</organism>
<dbReference type="GO" id="GO:0016020">
    <property type="term" value="C:membrane"/>
    <property type="evidence" value="ECO:0007669"/>
    <property type="project" value="TreeGrafter"/>
</dbReference>
<gene>
    <name evidence="2" type="ORF">BGZ70_002270</name>
</gene>
<dbReference type="Proteomes" id="UP000738359">
    <property type="component" value="Unassembled WGS sequence"/>
</dbReference>
<dbReference type="CDD" id="cd07389">
    <property type="entry name" value="MPP_PhoD"/>
    <property type="match status" value="1"/>
</dbReference>
<dbReference type="InterPro" id="IPR038607">
    <property type="entry name" value="PhoD-like_sf"/>
</dbReference>
<reference evidence="2" key="1">
    <citation type="journal article" date="2020" name="Fungal Divers.">
        <title>Resolving the Mortierellaceae phylogeny through synthesis of multi-gene phylogenetics and phylogenomics.</title>
        <authorList>
            <person name="Vandepol N."/>
            <person name="Liber J."/>
            <person name="Desiro A."/>
            <person name="Na H."/>
            <person name="Kennedy M."/>
            <person name="Barry K."/>
            <person name="Grigoriev I.V."/>
            <person name="Miller A.N."/>
            <person name="O'Donnell K."/>
            <person name="Stajich J.E."/>
            <person name="Bonito G."/>
        </authorList>
    </citation>
    <scope>NUCLEOTIDE SEQUENCE</scope>
    <source>
        <strain evidence="2">CK1249</strain>
    </source>
</reference>
<dbReference type="InterPro" id="IPR018946">
    <property type="entry name" value="PhoD-like_MPP"/>
</dbReference>
<name>A0A9P6IUT1_MORAP</name>